<keyword evidence="4" id="KW-1185">Reference proteome</keyword>
<accession>A0A0M0JA26</accession>
<dbReference type="SMART" id="SM00054">
    <property type="entry name" value="EFh"/>
    <property type="match status" value="2"/>
</dbReference>
<dbReference type="EMBL" id="JWZX01003212">
    <property type="protein sequence ID" value="KOO23207.1"/>
    <property type="molecule type" value="Genomic_DNA"/>
</dbReference>
<proteinExistence type="predicted"/>
<dbReference type="Proteomes" id="UP000037460">
    <property type="component" value="Unassembled WGS sequence"/>
</dbReference>
<dbReference type="CDD" id="cd00051">
    <property type="entry name" value="EFh"/>
    <property type="match status" value="1"/>
</dbReference>
<evidence type="ECO:0000256" key="1">
    <source>
        <dbReference type="ARBA" id="ARBA00022837"/>
    </source>
</evidence>
<protein>
    <recommendedName>
        <fullName evidence="2">EF-hand domain-containing protein</fullName>
    </recommendedName>
</protein>
<dbReference type="InterPro" id="IPR018247">
    <property type="entry name" value="EF_Hand_1_Ca_BS"/>
</dbReference>
<sequence>MADLLTHGHATKFPGEKLPESHPAVQVIRLNEKNLPGDMLGQSPRHPANSLPIEERISMILRERSLSIVDLMDDFLKRPQYSRMPIRNRSFLDVPTFRRAICYAMGDQWTRLAMTSAEFDALVKKHMRLDAAHGSQGTDVQGFGQPEPLILWMPFAYAVQKMSDGGKYDIQLRGKLSAEQQALYDKNQADIKAFEAQTASDSRFDVGGFIQSSNTTAALEGMRAKQAVKQREEDKPTGKRGARVGEVNFAKRLICERLMKKHSTVRAALKDIDDSGDGVLSREEIKKMLQDFNLMKYFAFYTGLQRGDLDVKVVETLLDEVDSSGDGIINYDEFSASIMKAAN</sequence>
<name>A0A0M0JA26_9EUKA</name>
<dbReference type="GO" id="GO:0005509">
    <property type="term" value="F:calcium ion binding"/>
    <property type="evidence" value="ECO:0007669"/>
    <property type="project" value="InterPro"/>
</dbReference>
<reference evidence="4" key="1">
    <citation type="journal article" date="2015" name="PLoS Genet.">
        <title>Genome Sequence and Transcriptome Analyses of Chrysochromulina tobin: Metabolic Tools for Enhanced Algal Fitness in the Prominent Order Prymnesiales (Haptophyceae).</title>
        <authorList>
            <person name="Hovde B.T."/>
            <person name="Deodato C.R."/>
            <person name="Hunsperger H.M."/>
            <person name="Ryken S.A."/>
            <person name="Yost W."/>
            <person name="Jha R.K."/>
            <person name="Patterson J."/>
            <person name="Monnat R.J. Jr."/>
            <person name="Barlow S.B."/>
            <person name="Starkenburg S.R."/>
            <person name="Cattolico R.A."/>
        </authorList>
    </citation>
    <scope>NUCLEOTIDE SEQUENCE</scope>
    <source>
        <strain evidence="4">CCMP291</strain>
    </source>
</reference>
<organism evidence="3 4">
    <name type="scientific">Chrysochromulina tobinii</name>
    <dbReference type="NCBI Taxonomy" id="1460289"/>
    <lineage>
        <taxon>Eukaryota</taxon>
        <taxon>Haptista</taxon>
        <taxon>Haptophyta</taxon>
        <taxon>Prymnesiophyceae</taxon>
        <taxon>Prymnesiales</taxon>
        <taxon>Chrysochromulinaceae</taxon>
        <taxon>Chrysochromulina</taxon>
    </lineage>
</organism>
<dbReference type="Pfam" id="PF13499">
    <property type="entry name" value="EF-hand_7"/>
    <property type="match status" value="1"/>
</dbReference>
<gene>
    <name evidence="3" type="ORF">Ctob_001602</name>
</gene>
<dbReference type="InterPro" id="IPR011992">
    <property type="entry name" value="EF-hand-dom_pair"/>
</dbReference>
<dbReference type="PROSITE" id="PS00018">
    <property type="entry name" value="EF_HAND_1"/>
    <property type="match status" value="2"/>
</dbReference>
<dbReference type="SUPFAM" id="SSF47473">
    <property type="entry name" value="EF-hand"/>
    <property type="match status" value="1"/>
</dbReference>
<evidence type="ECO:0000259" key="2">
    <source>
        <dbReference type="PROSITE" id="PS50222"/>
    </source>
</evidence>
<comment type="caution">
    <text evidence="3">The sequence shown here is derived from an EMBL/GenBank/DDBJ whole genome shotgun (WGS) entry which is preliminary data.</text>
</comment>
<dbReference type="Gene3D" id="1.10.238.10">
    <property type="entry name" value="EF-hand"/>
    <property type="match status" value="1"/>
</dbReference>
<feature type="domain" description="EF-hand" evidence="2">
    <location>
        <begin position="260"/>
        <end position="295"/>
    </location>
</feature>
<keyword evidence="1" id="KW-0106">Calcium</keyword>
<dbReference type="InterPro" id="IPR002048">
    <property type="entry name" value="EF_hand_dom"/>
</dbReference>
<dbReference type="OrthoDB" id="428774at2759"/>
<dbReference type="PROSITE" id="PS50222">
    <property type="entry name" value="EF_HAND_2"/>
    <property type="match status" value="1"/>
</dbReference>
<evidence type="ECO:0000313" key="3">
    <source>
        <dbReference type="EMBL" id="KOO23207.1"/>
    </source>
</evidence>
<dbReference type="AlphaFoldDB" id="A0A0M0JA26"/>
<evidence type="ECO:0000313" key="4">
    <source>
        <dbReference type="Proteomes" id="UP000037460"/>
    </source>
</evidence>